<dbReference type="GO" id="GO:0045547">
    <property type="term" value="F:ditrans,polycis-polyprenyl diphosphate synthase [(2E,6E)-farnesyl diphosphate specific] activity"/>
    <property type="evidence" value="ECO:0007669"/>
    <property type="project" value="TreeGrafter"/>
</dbReference>
<evidence type="ECO:0000256" key="3">
    <source>
        <dbReference type="ARBA" id="ARBA00022842"/>
    </source>
</evidence>
<dbReference type="STRING" id="933084.A0A067Q2H6"/>
<dbReference type="NCBIfam" id="TIGR00055">
    <property type="entry name" value="uppS"/>
    <property type="match status" value="1"/>
</dbReference>
<dbReference type="OrthoDB" id="4173905at2759"/>
<protein>
    <recommendedName>
        <fullName evidence="4">Alkyl transferase</fullName>
        <ecNumber evidence="4">2.5.1.-</ecNumber>
    </recommendedName>
</protein>
<dbReference type="HAMAP" id="MF_01139">
    <property type="entry name" value="ISPT"/>
    <property type="match status" value="1"/>
</dbReference>
<evidence type="ECO:0000256" key="1">
    <source>
        <dbReference type="ARBA" id="ARBA00005432"/>
    </source>
</evidence>
<sequence>MSFTFIERVQKFARWVVERVYFIAEDAALAVLAAGPIPKHIAFVMDGNRRYARQQHKAIQQGHADGYVALERMIEICVKLNIRCVSAYAFAIENFKRSKEEVDALMDLAEAKLLDLCEKGSILDKHGVRLHVLGRRGLFPQRVQVAIRKAEEMSRHNDRVILNLCMPYGARDEITTAIESTVREALRERREPRTISEADIESHLLTSVGRSPPLDILIRTSGVKRLSDFLLWQCCENTQLQFTSTYWPNFGLWDFVPIILDYQRKVWSSSSAHKRVFRKGNKRL</sequence>
<evidence type="ECO:0000256" key="4">
    <source>
        <dbReference type="RuleBase" id="RU363018"/>
    </source>
</evidence>
<name>A0A067Q2H6_9AGAM</name>
<dbReference type="InterPro" id="IPR036424">
    <property type="entry name" value="UPP_synth-like_sf"/>
</dbReference>
<dbReference type="InterPro" id="IPR018520">
    <property type="entry name" value="UPP_synth-like_CS"/>
</dbReference>
<dbReference type="GO" id="GO:0005811">
    <property type="term" value="C:lipid droplet"/>
    <property type="evidence" value="ECO:0007669"/>
    <property type="project" value="TreeGrafter"/>
</dbReference>
<dbReference type="Gene3D" id="3.40.1180.10">
    <property type="entry name" value="Decaprenyl diphosphate synthase-like"/>
    <property type="match status" value="1"/>
</dbReference>
<keyword evidence="3" id="KW-0460">Magnesium</keyword>
<dbReference type="AlphaFoldDB" id="A0A067Q2H6"/>
<dbReference type="SUPFAM" id="SSF64005">
    <property type="entry name" value="Undecaprenyl diphosphate synthase"/>
    <property type="match status" value="1"/>
</dbReference>
<dbReference type="InterPro" id="IPR001441">
    <property type="entry name" value="UPP_synth-like"/>
</dbReference>
<keyword evidence="2 4" id="KW-0808">Transferase</keyword>
<dbReference type="EC" id="2.5.1.-" evidence="4"/>
<dbReference type="PROSITE" id="PS01066">
    <property type="entry name" value="UPP_SYNTHASE"/>
    <property type="match status" value="1"/>
</dbReference>
<dbReference type="InParanoid" id="A0A067Q2H6"/>
<evidence type="ECO:0000313" key="6">
    <source>
        <dbReference type="Proteomes" id="UP000027265"/>
    </source>
</evidence>
<dbReference type="GO" id="GO:0016094">
    <property type="term" value="P:polyprenol biosynthetic process"/>
    <property type="evidence" value="ECO:0007669"/>
    <property type="project" value="TreeGrafter"/>
</dbReference>
<dbReference type="FunCoup" id="A0A067Q2H6">
    <property type="interactions" value="441"/>
</dbReference>
<organism evidence="5 6">
    <name type="scientific">Jaapia argillacea MUCL 33604</name>
    <dbReference type="NCBI Taxonomy" id="933084"/>
    <lineage>
        <taxon>Eukaryota</taxon>
        <taxon>Fungi</taxon>
        <taxon>Dikarya</taxon>
        <taxon>Basidiomycota</taxon>
        <taxon>Agaricomycotina</taxon>
        <taxon>Agaricomycetes</taxon>
        <taxon>Agaricomycetidae</taxon>
        <taxon>Jaapiales</taxon>
        <taxon>Jaapiaceae</taxon>
        <taxon>Jaapia</taxon>
    </lineage>
</organism>
<dbReference type="HOGENOM" id="CLU_038505_0_4_1"/>
<dbReference type="GO" id="GO:0016020">
    <property type="term" value="C:membrane"/>
    <property type="evidence" value="ECO:0007669"/>
    <property type="project" value="TreeGrafter"/>
</dbReference>
<dbReference type="GO" id="GO:0005783">
    <property type="term" value="C:endoplasmic reticulum"/>
    <property type="evidence" value="ECO:0007669"/>
    <property type="project" value="TreeGrafter"/>
</dbReference>
<dbReference type="EMBL" id="KL197713">
    <property type="protein sequence ID" value="KDQ61268.1"/>
    <property type="molecule type" value="Genomic_DNA"/>
</dbReference>
<evidence type="ECO:0000313" key="5">
    <source>
        <dbReference type="EMBL" id="KDQ61268.1"/>
    </source>
</evidence>
<accession>A0A067Q2H6</accession>
<dbReference type="Pfam" id="PF01255">
    <property type="entry name" value="Prenyltransf"/>
    <property type="match status" value="1"/>
</dbReference>
<gene>
    <name evidence="5" type="ORF">JAAARDRAFT_191362</name>
</gene>
<dbReference type="CDD" id="cd00475">
    <property type="entry name" value="Cis_IPPS"/>
    <property type="match status" value="1"/>
</dbReference>
<dbReference type="PANTHER" id="PTHR10291:SF43">
    <property type="entry name" value="DEHYDRODOLICHYL DIPHOSPHATE SYNTHASE COMPLEX SUBUNIT DHDDS"/>
    <property type="match status" value="1"/>
</dbReference>
<evidence type="ECO:0000256" key="2">
    <source>
        <dbReference type="ARBA" id="ARBA00022679"/>
    </source>
</evidence>
<dbReference type="Proteomes" id="UP000027265">
    <property type="component" value="Unassembled WGS sequence"/>
</dbReference>
<dbReference type="GO" id="GO:1904423">
    <property type="term" value="C:dehydrodolichyl diphosphate synthase complex"/>
    <property type="evidence" value="ECO:0007669"/>
    <property type="project" value="TreeGrafter"/>
</dbReference>
<dbReference type="FunFam" id="3.40.1180.10:FF:000005">
    <property type="entry name" value="Alkyl transferase"/>
    <property type="match status" value="1"/>
</dbReference>
<dbReference type="PANTHER" id="PTHR10291">
    <property type="entry name" value="DEHYDRODOLICHYL DIPHOSPHATE SYNTHASE FAMILY MEMBER"/>
    <property type="match status" value="1"/>
</dbReference>
<comment type="similarity">
    <text evidence="1 4">Belongs to the UPP synthase family.</text>
</comment>
<reference evidence="6" key="1">
    <citation type="journal article" date="2014" name="Proc. Natl. Acad. Sci. U.S.A.">
        <title>Extensive sampling of basidiomycete genomes demonstrates inadequacy of the white-rot/brown-rot paradigm for wood decay fungi.</title>
        <authorList>
            <person name="Riley R."/>
            <person name="Salamov A.A."/>
            <person name="Brown D.W."/>
            <person name="Nagy L.G."/>
            <person name="Floudas D."/>
            <person name="Held B.W."/>
            <person name="Levasseur A."/>
            <person name="Lombard V."/>
            <person name="Morin E."/>
            <person name="Otillar R."/>
            <person name="Lindquist E.A."/>
            <person name="Sun H."/>
            <person name="LaButti K.M."/>
            <person name="Schmutz J."/>
            <person name="Jabbour D."/>
            <person name="Luo H."/>
            <person name="Baker S.E."/>
            <person name="Pisabarro A.G."/>
            <person name="Walton J.D."/>
            <person name="Blanchette R.A."/>
            <person name="Henrissat B."/>
            <person name="Martin F."/>
            <person name="Cullen D."/>
            <person name="Hibbett D.S."/>
            <person name="Grigoriev I.V."/>
        </authorList>
    </citation>
    <scope>NUCLEOTIDE SEQUENCE [LARGE SCALE GENOMIC DNA]</scope>
    <source>
        <strain evidence="6">MUCL 33604</strain>
    </source>
</reference>
<proteinExistence type="inferred from homology"/>
<keyword evidence="6" id="KW-1185">Reference proteome</keyword>